<dbReference type="EMBL" id="MFZI01000016">
    <property type="protein sequence ID" value="OGK21515.1"/>
    <property type="molecule type" value="Genomic_DNA"/>
</dbReference>
<name>A0A1F7GRM3_9BACT</name>
<sequence>MEEFPNLGNQQLTLSKKVYDVRITNLLRFIYKKMGFKKGSLIDVGSGNGLALKFFKDRGFHVFGMERSKKLCKEMEDNPLLKGITIRAGDILKSSGNGEYDYVLASDVIEHVQNDTLALHNLFSFVKKGGLLIVSVPAHSFLFGERDRQWGHYRRYSKQNLLSLLTTLKRKEIEFFTYWNLAGFFVYFFYEKILHRPIQDEFRYKKTKAALFKQKIANILLRCEEHLGYMPWGLTLIVGIRKV</sequence>
<protein>
    <recommendedName>
        <fullName evidence="3">Methyltransferase type 11 domain-containing protein</fullName>
    </recommendedName>
</protein>
<comment type="caution">
    <text evidence="1">The sequence shown here is derived from an EMBL/GenBank/DDBJ whole genome shotgun (WGS) entry which is preliminary data.</text>
</comment>
<evidence type="ECO:0000313" key="1">
    <source>
        <dbReference type="EMBL" id="OGK21515.1"/>
    </source>
</evidence>
<dbReference type="AlphaFoldDB" id="A0A1F7GRM3"/>
<dbReference type="Gene3D" id="3.40.50.150">
    <property type="entry name" value="Vaccinia Virus protein VP39"/>
    <property type="match status" value="1"/>
</dbReference>
<gene>
    <name evidence="1" type="ORF">A2866_06490</name>
</gene>
<dbReference type="SUPFAM" id="SSF53335">
    <property type="entry name" value="S-adenosyl-L-methionine-dependent methyltransferases"/>
    <property type="match status" value="1"/>
</dbReference>
<proteinExistence type="predicted"/>
<dbReference type="PANTHER" id="PTHR43861:SF6">
    <property type="entry name" value="METHYLTRANSFERASE TYPE 11"/>
    <property type="match status" value="1"/>
</dbReference>
<dbReference type="InterPro" id="IPR029063">
    <property type="entry name" value="SAM-dependent_MTases_sf"/>
</dbReference>
<evidence type="ECO:0008006" key="3">
    <source>
        <dbReference type="Google" id="ProtNLM"/>
    </source>
</evidence>
<dbReference type="Proteomes" id="UP000177026">
    <property type="component" value="Unassembled WGS sequence"/>
</dbReference>
<reference evidence="1 2" key="1">
    <citation type="journal article" date="2016" name="Nat. Commun.">
        <title>Thousands of microbial genomes shed light on interconnected biogeochemical processes in an aquifer system.</title>
        <authorList>
            <person name="Anantharaman K."/>
            <person name="Brown C.T."/>
            <person name="Hug L.A."/>
            <person name="Sharon I."/>
            <person name="Castelle C.J."/>
            <person name="Probst A.J."/>
            <person name="Thomas B.C."/>
            <person name="Singh A."/>
            <person name="Wilkins M.J."/>
            <person name="Karaoz U."/>
            <person name="Brodie E.L."/>
            <person name="Williams K.H."/>
            <person name="Hubbard S.S."/>
            <person name="Banfield J.F."/>
        </authorList>
    </citation>
    <scope>NUCLEOTIDE SEQUENCE [LARGE SCALE GENOMIC DNA]</scope>
</reference>
<organism evidence="1 2">
    <name type="scientific">Candidatus Roizmanbacteria bacterium RIFCSPHIGHO2_01_FULL_39_8</name>
    <dbReference type="NCBI Taxonomy" id="1802033"/>
    <lineage>
        <taxon>Bacteria</taxon>
        <taxon>Candidatus Roizmaniibacteriota</taxon>
    </lineage>
</organism>
<dbReference type="PANTHER" id="PTHR43861">
    <property type="entry name" value="TRANS-ACONITATE 2-METHYLTRANSFERASE-RELATED"/>
    <property type="match status" value="1"/>
</dbReference>
<dbReference type="Pfam" id="PF13489">
    <property type="entry name" value="Methyltransf_23"/>
    <property type="match status" value="1"/>
</dbReference>
<accession>A0A1F7GRM3</accession>
<evidence type="ECO:0000313" key="2">
    <source>
        <dbReference type="Proteomes" id="UP000177026"/>
    </source>
</evidence>